<evidence type="ECO:0000256" key="12">
    <source>
        <dbReference type="ARBA" id="ARBA00045808"/>
    </source>
</evidence>
<keyword evidence="16" id="KW-1185">Reference proteome</keyword>
<dbReference type="GO" id="GO:0000166">
    <property type="term" value="F:nucleotide binding"/>
    <property type="evidence" value="ECO:0007669"/>
    <property type="project" value="InterPro"/>
</dbReference>
<dbReference type="Gene3D" id="1.20.1250.40">
    <property type="match status" value="1"/>
</dbReference>
<dbReference type="EMBL" id="CAJFCJ010000007">
    <property type="protein sequence ID" value="CAD5117405.1"/>
    <property type="molecule type" value="Genomic_DNA"/>
</dbReference>
<evidence type="ECO:0000256" key="5">
    <source>
        <dbReference type="ARBA" id="ARBA00022475"/>
    </source>
</evidence>
<dbReference type="OrthoDB" id="1746530at2759"/>
<evidence type="ECO:0000256" key="13">
    <source>
        <dbReference type="ARBA" id="ARBA00073026"/>
    </source>
</evidence>
<evidence type="ECO:0000256" key="3">
    <source>
        <dbReference type="ARBA" id="ARBA00006898"/>
    </source>
</evidence>
<comment type="function">
    <text evidence="12">DNA-dependent RNA polymerase catalyzes the transcription of DNA into RNA using the four ribonucleoside triphosphates as substrates. Specific peripheric component of RNA polymerase III (Pol III) which synthesizes small non-coding RNAs including 5S rRNA, snRNAs, tRNAs and miRNAs from at least 500 distinct genomic loci. With POLR3H/RPC8 forms a mobile stalk that protrudes from Pol III core and functions primarily in transcription initiation. Pol III plays a key role in sensing and limiting infection by intracellular bacteria and DNA viruses. Acts as nuclear and cytosolic DNA sensor involved in innate immune response. Can sense non-self dsDNA that serves as template for transcription into dsRNA. The non-self RNA polymerase III transcripts, such as Epstein-Barr virus-encoded RNAs (EBERs) induce type I interferon and NF-kappa-B through the RIG-I pathway.</text>
</comment>
<dbReference type="GO" id="GO:0005666">
    <property type="term" value="C:RNA polymerase III complex"/>
    <property type="evidence" value="ECO:0007669"/>
    <property type="project" value="InterPro"/>
</dbReference>
<dbReference type="PANTHER" id="PTHR15561:SF0">
    <property type="entry name" value="DNA-DIRECTED RNA POLYMERASE III SUBUNIT RPC9"/>
    <property type="match status" value="1"/>
</dbReference>
<keyword evidence="8" id="KW-0804">Transcription</keyword>
<dbReference type="Pfam" id="PF03874">
    <property type="entry name" value="RNA_pol_Rpb4"/>
    <property type="match status" value="1"/>
</dbReference>
<name>A0A7I8VMF8_9ANNE</name>
<dbReference type="InterPro" id="IPR005574">
    <property type="entry name" value="Rpb4/RPC9"/>
</dbReference>
<evidence type="ECO:0000256" key="1">
    <source>
        <dbReference type="ARBA" id="ARBA00004123"/>
    </source>
</evidence>
<sequence>MEVVEKTHALLSNHEVLSHLRDIQNGTNDQRKPGRNQQNLATVCYSTVKFLEQTPAVSQSVEIIENFMQKIEPFNLTKAEKLQILNLRPTTQVEIQLLVEECEERLSEDDIEKLLQIVQTCLTTNDQESS</sequence>
<dbReference type="AlphaFoldDB" id="A0A7I8VMF8"/>
<dbReference type="InterPro" id="IPR010997">
    <property type="entry name" value="HRDC-like_sf"/>
</dbReference>
<evidence type="ECO:0000256" key="9">
    <source>
        <dbReference type="ARBA" id="ARBA00023242"/>
    </source>
</evidence>
<evidence type="ECO:0000256" key="11">
    <source>
        <dbReference type="ARBA" id="ARBA00044007"/>
    </source>
</evidence>
<dbReference type="Proteomes" id="UP000549394">
    <property type="component" value="Unassembled WGS sequence"/>
</dbReference>
<evidence type="ECO:0000256" key="8">
    <source>
        <dbReference type="ARBA" id="ARBA00023163"/>
    </source>
</evidence>
<comment type="function">
    <text evidence="10">Accessory protein for the calcitonin gene-related peptide (CGRP) receptor. It modulates CGRP responsiveness in a variety of tissues.</text>
</comment>
<evidence type="ECO:0000259" key="14">
    <source>
        <dbReference type="SMART" id="SM00657"/>
    </source>
</evidence>
<comment type="subunit">
    <text evidence="11">Component of the RNA polymerase III complex consisting of 17 subunits: a ten-subunit horseshoe-shaped catalytic core composed of POLR3A/RPC1, POLR3B/RPC2, POLR1C/RPAC1, POLR1D/RPAC2, POLR3K/RPC10, POLR2E/RPABC1, POLR2F/RPABC2, POLR2H/RPABC3, POLR2K/RPABC4 and POLR2L/RPABC5; a mobile stalk composed of two subunits POLR3H/RPC8 and CRCP/RPC9, protruding from the core and functioning primarily in transcription initiation; and additional subunits homologous to general transcription factors of the RNA polymerase II machinery, POLR3C/RPC3-POLR3F/RPC6-POLR3G/RPC7 heterotrimer required for transcription initiation and POLR3D/RPC4-POLR3E/RPC5 heterodimer involved in both transcription initiation and termination.</text>
</comment>
<dbReference type="InterPro" id="IPR038324">
    <property type="entry name" value="Rpb4/RPC9_sf"/>
</dbReference>
<reference evidence="15 16" key="1">
    <citation type="submission" date="2020-08" db="EMBL/GenBank/DDBJ databases">
        <authorList>
            <person name="Hejnol A."/>
        </authorList>
    </citation>
    <scope>NUCLEOTIDE SEQUENCE [LARGE SCALE GENOMIC DNA]</scope>
</reference>
<dbReference type="GO" id="GO:0006384">
    <property type="term" value="P:transcription initiation at RNA polymerase III promoter"/>
    <property type="evidence" value="ECO:0007669"/>
    <property type="project" value="InterPro"/>
</dbReference>
<evidence type="ECO:0000313" key="16">
    <source>
        <dbReference type="Proteomes" id="UP000549394"/>
    </source>
</evidence>
<comment type="similarity">
    <text evidence="3">Belongs to the eukaryotic RPC9 RNA polymerase subunit family.</text>
</comment>
<evidence type="ECO:0000313" key="15">
    <source>
        <dbReference type="EMBL" id="CAD5117405.1"/>
    </source>
</evidence>
<accession>A0A7I8VMF8</accession>
<keyword evidence="9" id="KW-0539">Nucleus</keyword>
<evidence type="ECO:0000256" key="7">
    <source>
        <dbReference type="ARBA" id="ARBA00023136"/>
    </source>
</evidence>
<comment type="subcellular location">
    <subcellularLocation>
        <location evidence="2">Cell membrane</location>
        <topology evidence="2">Peripheral membrane protein</topology>
        <orientation evidence="2">Cytoplasmic side</orientation>
    </subcellularLocation>
    <subcellularLocation>
        <location evidence="1">Nucleus</location>
    </subcellularLocation>
</comment>
<feature type="domain" description="RNA polymerase Rpb4/RPC9 core" evidence="14">
    <location>
        <begin position="1"/>
        <end position="125"/>
    </location>
</feature>
<evidence type="ECO:0000256" key="10">
    <source>
        <dbReference type="ARBA" id="ARBA00043924"/>
    </source>
</evidence>
<evidence type="ECO:0000256" key="4">
    <source>
        <dbReference type="ARBA" id="ARBA00016672"/>
    </source>
</evidence>
<keyword evidence="7" id="KW-0472">Membrane</keyword>
<keyword evidence="6" id="KW-0240">DNA-directed RNA polymerase</keyword>
<evidence type="ECO:0000256" key="2">
    <source>
        <dbReference type="ARBA" id="ARBA00004413"/>
    </source>
</evidence>
<keyword evidence="5" id="KW-1003">Cell membrane</keyword>
<dbReference type="FunFam" id="1.20.1250.40:FF:000002">
    <property type="entry name" value="DNA-directed RNA polymerase III subunit RPC9"/>
    <property type="match status" value="1"/>
</dbReference>
<organism evidence="15 16">
    <name type="scientific">Dimorphilus gyrociliatus</name>
    <dbReference type="NCBI Taxonomy" id="2664684"/>
    <lineage>
        <taxon>Eukaryota</taxon>
        <taxon>Metazoa</taxon>
        <taxon>Spiralia</taxon>
        <taxon>Lophotrochozoa</taxon>
        <taxon>Annelida</taxon>
        <taxon>Polychaeta</taxon>
        <taxon>Polychaeta incertae sedis</taxon>
        <taxon>Dinophilidae</taxon>
        <taxon>Dimorphilus</taxon>
    </lineage>
</organism>
<dbReference type="InterPro" id="IPR038846">
    <property type="entry name" value="RPC9"/>
</dbReference>
<dbReference type="SMART" id="SM00657">
    <property type="entry name" value="RPOL4c"/>
    <property type="match status" value="1"/>
</dbReference>
<protein>
    <recommendedName>
        <fullName evidence="4">DNA-directed RNA polymerase III subunit RPC9</fullName>
    </recommendedName>
    <alternativeName>
        <fullName evidence="13">DNA-directed RNA polymerase III subunit rpc9</fullName>
    </alternativeName>
</protein>
<dbReference type="GO" id="GO:0005886">
    <property type="term" value="C:plasma membrane"/>
    <property type="evidence" value="ECO:0007669"/>
    <property type="project" value="UniProtKB-SubCell"/>
</dbReference>
<dbReference type="SUPFAM" id="SSF47819">
    <property type="entry name" value="HRDC-like"/>
    <property type="match status" value="1"/>
</dbReference>
<comment type="caution">
    <text evidence="15">The sequence shown here is derived from an EMBL/GenBank/DDBJ whole genome shotgun (WGS) entry which is preliminary data.</text>
</comment>
<gene>
    <name evidence="15" type="ORF">DGYR_LOCUS5935</name>
</gene>
<dbReference type="PANTHER" id="PTHR15561">
    <property type="entry name" value="CALCITONIN GENE-RELATED PEPTIDE-RECEPTOR COMPONENT PROTEIN"/>
    <property type="match status" value="1"/>
</dbReference>
<proteinExistence type="inferred from homology"/>
<dbReference type="InterPro" id="IPR006590">
    <property type="entry name" value="RNA_pol_Rpb4/RPC9_core"/>
</dbReference>
<evidence type="ECO:0000256" key="6">
    <source>
        <dbReference type="ARBA" id="ARBA00022478"/>
    </source>
</evidence>